<keyword evidence="5 7" id="KW-1133">Transmembrane helix</keyword>
<evidence type="ECO:0000256" key="7">
    <source>
        <dbReference type="SAM" id="Phobius"/>
    </source>
</evidence>
<dbReference type="Pfam" id="PF07681">
    <property type="entry name" value="DoxX"/>
    <property type="match status" value="1"/>
</dbReference>
<dbReference type="OrthoDB" id="1122432at2"/>
<keyword evidence="6 7" id="KW-0472">Membrane</keyword>
<dbReference type="InterPro" id="IPR051907">
    <property type="entry name" value="DoxX-like_oxidoreductase"/>
</dbReference>
<organism evidence="8 9">
    <name type="scientific">Corynebacterium deserti GIMN1.010</name>
    <dbReference type="NCBI Taxonomy" id="931089"/>
    <lineage>
        <taxon>Bacteria</taxon>
        <taxon>Bacillati</taxon>
        <taxon>Actinomycetota</taxon>
        <taxon>Actinomycetes</taxon>
        <taxon>Mycobacteriales</taxon>
        <taxon>Corynebacteriaceae</taxon>
        <taxon>Corynebacterium</taxon>
    </lineage>
</organism>
<accession>A0A0M4CVE0</accession>
<reference evidence="8 9" key="1">
    <citation type="submission" date="2014-08" db="EMBL/GenBank/DDBJ databases">
        <title>Complete genome sequence of Corynebacterium deserti GIMN1.010 (=DSM 45689), isolated from desert sand in western China.</title>
        <authorList>
            <person name="Ruckert C."/>
            <person name="Albersmeier A."/>
            <person name="Kalinowski J."/>
        </authorList>
    </citation>
    <scope>NUCLEOTIDE SEQUENCE [LARGE SCALE GENOMIC DNA]</scope>
    <source>
        <strain evidence="8 9">GIMN1.010</strain>
    </source>
</reference>
<dbReference type="PANTHER" id="PTHR33452">
    <property type="entry name" value="OXIDOREDUCTASE CATD-RELATED"/>
    <property type="match status" value="1"/>
</dbReference>
<feature type="transmembrane region" description="Helical" evidence="7">
    <location>
        <begin position="74"/>
        <end position="99"/>
    </location>
</feature>
<keyword evidence="3" id="KW-1003">Cell membrane</keyword>
<keyword evidence="4 7" id="KW-0812">Transmembrane</keyword>
<evidence type="ECO:0000256" key="2">
    <source>
        <dbReference type="ARBA" id="ARBA00006679"/>
    </source>
</evidence>
<proteinExistence type="inferred from homology"/>
<evidence type="ECO:0000256" key="4">
    <source>
        <dbReference type="ARBA" id="ARBA00022692"/>
    </source>
</evidence>
<comment type="similarity">
    <text evidence="2">Belongs to the DoxX family.</text>
</comment>
<keyword evidence="9" id="KW-1185">Reference proteome</keyword>
<evidence type="ECO:0000256" key="3">
    <source>
        <dbReference type="ARBA" id="ARBA00022475"/>
    </source>
</evidence>
<feature type="transmembrane region" description="Helical" evidence="7">
    <location>
        <begin position="45"/>
        <end position="67"/>
    </location>
</feature>
<evidence type="ECO:0000313" key="9">
    <source>
        <dbReference type="Proteomes" id="UP000068067"/>
    </source>
</evidence>
<evidence type="ECO:0000313" key="8">
    <source>
        <dbReference type="EMBL" id="ALC04950.1"/>
    </source>
</evidence>
<gene>
    <name evidence="8" type="ORF">CDES_02450</name>
</gene>
<feature type="transmembrane region" description="Helical" evidence="7">
    <location>
        <begin position="7"/>
        <end position="25"/>
    </location>
</feature>
<dbReference type="PANTHER" id="PTHR33452:SF1">
    <property type="entry name" value="INNER MEMBRANE PROTEIN YPHA-RELATED"/>
    <property type="match status" value="1"/>
</dbReference>
<protein>
    <recommendedName>
        <fullName evidence="10">DoxX family protein</fullName>
    </recommendedName>
</protein>
<dbReference type="RefSeq" id="WP_053544095.1">
    <property type="nucleotide sequence ID" value="NZ_CP009220.1"/>
</dbReference>
<dbReference type="PATRIC" id="fig|931089.4.peg.497"/>
<dbReference type="AlphaFoldDB" id="A0A0M4CVE0"/>
<evidence type="ECO:0000256" key="5">
    <source>
        <dbReference type="ARBA" id="ARBA00022989"/>
    </source>
</evidence>
<dbReference type="InterPro" id="IPR032808">
    <property type="entry name" value="DoxX"/>
</dbReference>
<evidence type="ECO:0000256" key="6">
    <source>
        <dbReference type="ARBA" id="ARBA00023136"/>
    </source>
</evidence>
<dbReference type="Proteomes" id="UP000068067">
    <property type="component" value="Chromosome"/>
</dbReference>
<feature type="transmembrane region" description="Helical" evidence="7">
    <location>
        <begin position="105"/>
        <end position="130"/>
    </location>
</feature>
<dbReference type="GO" id="GO:0005886">
    <property type="term" value="C:plasma membrane"/>
    <property type="evidence" value="ECO:0007669"/>
    <property type="project" value="UniProtKB-SubCell"/>
</dbReference>
<dbReference type="STRING" id="931089.CDES_02450"/>
<comment type="subcellular location">
    <subcellularLocation>
        <location evidence="1">Cell membrane</location>
        <topology evidence="1">Multi-pass membrane protein</topology>
    </subcellularLocation>
</comment>
<name>A0A0M4CVE0_9CORY</name>
<dbReference type="KEGG" id="cdx:CDES_02450"/>
<evidence type="ECO:0008006" key="10">
    <source>
        <dbReference type="Google" id="ProtNLM"/>
    </source>
</evidence>
<evidence type="ECO:0000256" key="1">
    <source>
        <dbReference type="ARBA" id="ARBA00004651"/>
    </source>
</evidence>
<dbReference type="EMBL" id="CP009220">
    <property type="protein sequence ID" value="ALC04950.1"/>
    <property type="molecule type" value="Genomic_DNA"/>
</dbReference>
<sequence>MSTIKQIATLIARVILGVVFIAHGWDKFAITGLEGVTGYFDSLGIPAAGFAAPLAGVIEIVGGILIIAGAFTRIAAAVLFVDMLLATLFAHISSGIFVTNNGWELAGVLGAGALLLIAGGAGSWSIDAILAKRNAGANTRATVKA</sequence>